<dbReference type="PANTHER" id="PTHR21449:SF5">
    <property type="entry name" value="CUB DOMAIN-CONTAINING PROTEIN-RELATED"/>
    <property type="match status" value="1"/>
</dbReference>
<evidence type="ECO:0000256" key="1">
    <source>
        <dbReference type="SAM" id="MobiDB-lite"/>
    </source>
</evidence>
<name>A0A9P1N8M6_9PELO</name>
<evidence type="ECO:0000313" key="4">
    <source>
        <dbReference type="Proteomes" id="UP001152747"/>
    </source>
</evidence>
<comment type="caution">
    <text evidence="3">The sequence shown here is derived from an EMBL/GenBank/DDBJ whole genome shotgun (WGS) entry which is preliminary data.</text>
</comment>
<feature type="signal peptide" evidence="2">
    <location>
        <begin position="1"/>
        <end position="18"/>
    </location>
</feature>
<accession>A0A9P1N8M6</accession>
<sequence>MYLAFLLIFILFTSPAISIDCGEDRCFGNPQNCDSPENCQFLFNFDTNGNLDLHLKNFTLLDSQAYAAFRVGEWQNETCTFLLCLPHAQKMVRAISKLGDPITVVKSEIRSEKVKKIDKNQFVCSFSKNELFKYYQHEQWFFVSTGVFNETEKLVIVDGEQLYAFHADSDGYVEYDYEYEDAEKNDIEPKKELETSKPSVEFIPVKVDYSVPSEQPGMEFKTGAEAENETETNNNLIYIDDNSKLEEDEDEDENDYEYEEEEENNEMATKNAAKIMYDTFFCLSFLMDMRIL</sequence>
<feature type="chain" id="PRO_5040266529" evidence="2">
    <location>
        <begin position="19"/>
        <end position="292"/>
    </location>
</feature>
<dbReference type="PANTHER" id="PTHR21449">
    <property type="entry name" value="PROTEIN CBG05271-RELATED"/>
    <property type="match status" value="1"/>
</dbReference>
<feature type="compositionally biased region" description="Acidic residues" evidence="1">
    <location>
        <begin position="246"/>
        <end position="265"/>
    </location>
</feature>
<dbReference type="Proteomes" id="UP001152747">
    <property type="component" value="Unassembled WGS sequence"/>
</dbReference>
<reference evidence="3" key="1">
    <citation type="submission" date="2022-11" db="EMBL/GenBank/DDBJ databases">
        <authorList>
            <person name="Kikuchi T."/>
        </authorList>
    </citation>
    <scope>NUCLEOTIDE SEQUENCE</scope>
    <source>
        <strain evidence="3">PS1010</strain>
    </source>
</reference>
<dbReference type="AlphaFoldDB" id="A0A9P1N8M6"/>
<evidence type="ECO:0000313" key="3">
    <source>
        <dbReference type="EMBL" id="CAI5455171.1"/>
    </source>
</evidence>
<protein>
    <submittedName>
        <fullName evidence="3">Uncharacterized protein</fullName>
    </submittedName>
</protein>
<gene>
    <name evidence="3" type="ORF">CAMP_LOCUS17808</name>
</gene>
<dbReference type="EMBL" id="CANHGI010000006">
    <property type="protein sequence ID" value="CAI5455171.1"/>
    <property type="molecule type" value="Genomic_DNA"/>
</dbReference>
<evidence type="ECO:0000256" key="2">
    <source>
        <dbReference type="SAM" id="SignalP"/>
    </source>
</evidence>
<dbReference type="OrthoDB" id="5876241at2759"/>
<feature type="region of interest" description="Disordered" evidence="1">
    <location>
        <begin position="223"/>
        <end position="265"/>
    </location>
</feature>
<keyword evidence="2" id="KW-0732">Signal</keyword>
<keyword evidence="4" id="KW-1185">Reference proteome</keyword>
<organism evidence="3 4">
    <name type="scientific">Caenorhabditis angaria</name>
    <dbReference type="NCBI Taxonomy" id="860376"/>
    <lineage>
        <taxon>Eukaryota</taxon>
        <taxon>Metazoa</taxon>
        <taxon>Ecdysozoa</taxon>
        <taxon>Nematoda</taxon>
        <taxon>Chromadorea</taxon>
        <taxon>Rhabditida</taxon>
        <taxon>Rhabditina</taxon>
        <taxon>Rhabditomorpha</taxon>
        <taxon>Rhabditoidea</taxon>
        <taxon>Rhabditidae</taxon>
        <taxon>Peloderinae</taxon>
        <taxon>Caenorhabditis</taxon>
    </lineage>
</organism>
<proteinExistence type="predicted"/>